<dbReference type="Proteomes" id="UP000595446">
    <property type="component" value="Chromosome"/>
</dbReference>
<evidence type="ECO:0000313" key="2">
    <source>
        <dbReference type="EMBL" id="BCO37115.1"/>
    </source>
</evidence>
<name>A0A2I3ERW6_9MYCO</name>
<accession>A0A2I3ERW6</accession>
<dbReference type="Pfam" id="PF02554">
    <property type="entry name" value="CstA"/>
    <property type="match status" value="2"/>
</dbReference>
<dbReference type="AlphaFoldDB" id="A0A2I3ERW6"/>
<keyword evidence="3" id="KW-1185">Reference proteome</keyword>
<evidence type="ECO:0000259" key="1">
    <source>
        <dbReference type="Pfam" id="PF02554"/>
    </source>
</evidence>
<dbReference type="EMBL" id="AP024237">
    <property type="protein sequence ID" value="BCO37115.1"/>
    <property type="molecule type" value="Genomic_DNA"/>
</dbReference>
<proteinExistence type="predicted"/>
<feature type="domain" description="CstA N-terminal" evidence="1">
    <location>
        <begin position="84"/>
        <end position="123"/>
    </location>
</feature>
<sequence>MRLVGYGGMIIESVVAVMALITASILGKHLYITLNAPVAQTGGTATTAAAYVNHLGLSGASITAEQITPPRPVSASSRSCRTPAARRRWRPGVWVCSLTVVAAWGSILLIGVTDPLGGINTLFRCAAKHTGKTVFGSAQTPTNSTR</sequence>
<dbReference type="STRING" id="110505.ACT16_07775"/>
<evidence type="ECO:0000313" key="3">
    <source>
        <dbReference type="Proteomes" id="UP000595446"/>
    </source>
</evidence>
<reference evidence="2 3" key="1">
    <citation type="submission" date="2020-12" db="EMBL/GenBank/DDBJ databases">
        <title>Complete genome sequence of Mycobacterium heckeshornense JCM 15655T, closely related to a pathogenic non-tuberculous mycobacterial species Mycobacterium xenopi.</title>
        <authorList>
            <person name="Yoshida M."/>
            <person name="Fukano H."/>
            <person name="Asakura T."/>
            <person name="Suzuki M."/>
            <person name="Hoshino Y."/>
        </authorList>
    </citation>
    <scope>NUCLEOTIDE SEQUENCE [LARGE SCALE GENOMIC DNA]</scope>
    <source>
        <strain evidence="2 3">JCM 15655</strain>
    </source>
</reference>
<dbReference type="InterPro" id="IPR003706">
    <property type="entry name" value="CstA_N"/>
</dbReference>
<organism evidence="2 3">
    <name type="scientific">Mycobacterium heckeshornense</name>
    <dbReference type="NCBI Taxonomy" id="110505"/>
    <lineage>
        <taxon>Bacteria</taxon>
        <taxon>Bacillati</taxon>
        <taxon>Actinomycetota</taxon>
        <taxon>Actinomycetes</taxon>
        <taxon>Mycobacteriales</taxon>
        <taxon>Mycobacteriaceae</taxon>
        <taxon>Mycobacterium</taxon>
    </lineage>
</organism>
<feature type="domain" description="CstA N-terminal" evidence="1">
    <location>
        <begin position="1"/>
        <end position="67"/>
    </location>
</feature>
<gene>
    <name evidence="2" type="ORF">MHEC_35480</name>
</gene>
<dbReference type="GO" id="GO:0016020">
    <property type="term" value="C:membrane"/>
    <property type="evidence" value="ECO:0007669"/>
    <property type="project" value="InterPro"/>
</dbReference>
<dbReference type="GO" id="GO:0009267">
    <property type="term" value="P:cellular response to starvation"/>
    <property type="evidence" value="ECO:0007669"/>
    <property type="project" value="InterPro"/>
</dbReference>
<protein>
    <recommendedName>
        <fullName evidence="1">CstA N-terminal domain-containing protein</fullName>
    </recommendedName>
</protein>